<dbReference type="PANTHER" id="PTHR12203">
    <property type="entry name" value="KDEL LYS-ASP-GLU-LEU CONTAINING - RELATED"/>
    <property type="match status" value="1"/>
</dbReference>
<dbReference type="InterPro" id="IPR006598">
    <property type="entry name" value="CAP10"/>
</dbReference>
<sequence length="257" mass="29879">DWTRRYGERLQQASSKVAWQDREGILFWRGSDTGCLHATQQVTTECGLWDRNTWPLFPRSKLVLASSLFPSRVDAVFTKDTVHKDCEGIYNSCRLRIEEIVPPEAHVRYKYVAYVDGTSFSDRLYWLLLTDSVVFRANSRIRVWLDEGLQAWKHYIPVREDLADLMDQLDWAKENDRRSAEIAADASTFAKRHLTLEGSLFYFYQVLLRLPGVIRLSPDELKHEPPALSVQNRVEEKATLDCWALGFTPEFCCNLDR</sequence>
<organism evidence="4 5">
    <name type="scientific">Symbiodinium pilosum</name>
    <name type="common">Dinoflagellate</name>
    <dbReference type="NCBI Taxonomy" id="2952"/>
    <lineage>
        <taxon>Eukaryota</taxon>
        <taxon>Sar</taxon>
        <taxon>Alveolata</taxon>
        <taxon>Dinophyceae</taxon>
        <taxon>Suessiales</taxon>
        <taxon>Symbiodiniaceae</taxon>
        <taxon>Symbiodinium</taxon>
    </lineage>
</organism>
<dbReference type="PANTHER" id="PTHR12203:SF35">
    <property type="entry name" value="PROTEIN O-GLUCOSYLTRANSFERASE 1"/>
    <property type="match status" value="1"/>
</dbReference>
<proteinExistence type="inferred from homology"/>
<feature type="non-terminal residue" evidence="4">
    <location>
        <position position="1"/>
    </location>
</feature>
<comment type="similarity">
    <text evidence="1">Belongs to the glycosyltransferase 90 family.</text>
</comment>
<dbReference type="OrthoDB" id="3038914at2759"/>
<evidence type="ECO:0000259" key="3">
    <source>
        <dbReference type="SMART" id="SM00672"/>
    </source>
</evidence>
<keyword evidence="5" id="KW-1185">Reference proteome</keyword>
<dbReference type="Pfam" id="PF05686">
    <property type="entry name" value="Glyco_transf_90"/>
    <property type="match status" value="1"/>
</dbReference>
<dbReference type="GO" id="GO:0016740">
    <property type="term" value="F:transferase activity"/>
    <property type="evidence" value="ECO:0007669"/>
    <property type="project" value="UniProtKB-KW"/>
</dbReference>
<feature type="non-terminal residue" evidence="4">
    <location>
        <position position="257"/>
    </location>
</feature>
<comment type="caution">
    <text evidence="4">The sequence shown here is derived from an EMBL/GenBank/DDBJ whole genome shotgun (WGS) entry which is preliminary data.</text>
</comment>
<dbReference type="AlphaFoldDB" id="A0A812WXK7"/>
<dbReference type="Proteomes" id="UP000649617">
    <property type="component" value="Unassembled WGS sequence"/>
</dbReference>
<reference evidence="4" key="1">
    <citation type="submission" date="2021-02" db="EMBL/GenBank/DDBJ databases">
        <authorList>
            <person name="Dougan E. K."/>
            <person name="Rhodes N."/>
            <person name="Thang M."/>
            <person name="Chan C."/>
        </authorList>
    </citation>
    <scope>NUCLEOTIDE SEQUENCE</scope>
</reference>
<dbReference type="SMART" id="SM00672">
    <property type="entry name" value="CAP10"/>
    <property type="match status" value="1"/>
</dbReference>
<accession>A0A812WXK7</accession>
<keyword evidence="2" id="KW-0808">Transferase</keyword>
<name>A0A812WXK7_SYMPI</name>
<protein>
    <submittedName>
        <fullName evidence="4">Poglut2 protein</fullName>
    </submittedName>
</protein>
<dbReference type="InterPro" id="IPR051091">
    <property type="entry name" value="O-Glucosyltr/Glycosyltrsf_90"/>
</dbReference>
<dbReference type="EMBL" id="CAJNIZ010044497">
    <property type="protein sequence ID" value="CAE7691029.1"/>
    <property type="molecule type" value="Genomic_DNA"/>
</dbReference>
<feature type="domain" description="Glycosyl transferase CAP10" evidence="3">
    <location>
        <begin position="1"/>
        <end position="211"/>
    </location>
</feature>
<evidence type="ECO:0000313" key="5">
    <source>
        <dbReference type="Proteomes" id="UP000649617"/>
    </source>
</evidence>
<evidence type="ECO:0000256" key="2">
    <source>
        <dbReference type="ARBA" id="ARBA00022679"/>
    </source>
</evidence>
<gene>
    <name evidence="4" type="primary">Poglut2</name>
    <name evidence="4" type="ORF">SPIL2461_LOCUS19351</name>
</gene>
<evidence type="ECO:0000313" key="4">
    <source>
        <dbReference type="EMBL" id="CAE7691029.1"/>
    </source>
</evidence>
<evidence type="ECO:0000256" key="1">
    <source>
        <dbReference type="ARBA" id="ARBA00010118"/>
    </source>
</evidence>